<dbReference type="HAMAP" id="MF_00102">
    <property type="entry name" value="DapB"/>
    <property type="match status" value="1"/>
</dbReference>
<evidence type="ECO:0000256" key="9">
    <source>
        <dbReference type="ARBA" id="ARBA00037922"/>
    </source>
</evidence>
<dbReference type="CDD" id="cd02274">
    <property type="entry name" value="DHDPR_N"/>
    <property type="match status" value="1"/>
</dbReference>
<dbReference type="EMBL" id="VULO01000001">
    <property type="protein sequence ID" value="MSS83211.1"/>
    <property type="molecule type" value="Genomic_DNA"/>
</dbReference>
<dbReference type="PIRSF" id="PIRSF000161">
    <property type="entry name" value="DHPR"/>
    <property type="match status" value="1"/>
</dbReference>
<sequence length="238" mass="25474">MRIMLCGYGQMGRMLAGLIEESDDLELAKVIDADNVADLEGDADYSADVIIDFSSPAIFDALAKYVRRTGTALVSGTTGYEDQGEAIKALGEYAPVIYTENYSVGINVMAQAVALLGKLLSPSFDVEISETHHRYKKDAPSGTAQLLLRAVGGDADLTYGRSPNDGPRQPGQVGMHSLRGGTVPGEHTVAFFGEDEVVEITHRAFSRRIFALGALTAARSLVGHTPGTYTFAQLLEDN</sequence>
<keyword evidence="7 13" id="KW-0520">NAD</keyword>
<evidence type="ECO:0000256" key="1">
    <source>
        <dbReference type="ARBA" id="ARBA00006642"/>
    </source>
</evidence>
<protein>
    <recommendedName>
        <fullName evidence="10 13">4-hydroxy-tetrahydrodipicolinate reductase</fullName>
        <shortName evidence="13">HTPA reductase</shortName>
        <ecNumber evidence="10 13">1.17.1.8</ecNumber>
    </recommendedName>
</protein>
<dbReference type="InterPro" id="IPR022664">
    <property type="entry name" value="DapB_N_CS"/>
</dbReference>
<comment type="catalytic activity">
    <reaction evidence="11 13">
        <text>(S)-2,3,4,5-tetrahydrodipicolinate + NADP(+) + H2O = (2S,4S)-4-hydroxy-2,3,4,5-tetrahydrodipicolinate + NADPH + H(+)</text>
        <dbReference type="Rhea" id="RHEA:35331"/>
        <dbReference type="ChEBI" id="CHEBI:15377"/>
        <dbReference type="ChEBI" id="CHEBI:15378"/>
        <dbReference type="ChEBI" id="CHEBI:16845"/>
        <dbReference type="ChEBI" id="CHEBI:57783"/>
        <dbReference type="ChEBI" id="CHEBI:58349"/>
        <dbReference type="ChEBI" id="CHEBI:67139"/>
        <dbReference type="EC" id="1.17.1.8"/>
    </reaction>
</comment>
<dbReference type="InterPro" id="IPR022663">
    <property type="entry name" value="DapB_C"/>
</dbReference>
<feature type="binding site" evidence="13">
    <location>
        <begin position="142"/>
        <end position="143"/>
    </location>
    <ligand>
        <name>(S)-2,3,4,5-tetrahydrodipicolinate</name>
        <dbReference type="ChEBI" id="CHEBI:16845"/>
    </ligand>
</feature>
<evidence type="ECO:0000313" key="18">
    <source>
        <dbReference type="Proteomes" id="UP000470875"/>
    </source>
</evidence>
<feature type="domain" description="Dihydrodipicolinate reductase C-terminal" evidence="16">
    <location>
        <begin position="105"/>
        <end position="235"/>
    </location>
</feature>
<dbReference type="Gene3D" id="3.40.50.720">
    <property type="entry name" value="NAD(P)-binding Rossmann-like Domain"/>
    <property type="match status" value="1"/>
</dbReference>
<evidence type="ECO:0000259" key="15">
    <source>
        <dbReference type="Pfam" id="PF01113"/>
    </source>
</evidence>
<evidence type="ECO:0000256" key="13">
    <source>
        <dbReference type="HAMAP-Rule" id="MF_00102"/>
    </source>
</evidence>
<keyword evidence="2 13" id="KW-0963">Cytoplasm</keyword>
<evidence type="ECO:0000256" key="8">
    <source>
        <dbReference type="ARBA" id="ARBA00023154"/>
    </source>
</evidence>
<feature type="active site" description="Proton donor" evidence="13">
    <location>
        <position position="136"/>
    </location>
</feature>
<feature type="binding site" evidence="13">
    <location>
        <position position="133"/>
    </location>
    <ligand>
        <name>(S)-2,3,4,5-tetrahydrodipicolinate</name>
        <dbReference type="ChEBI" id="CHEBI:16845"/>
    </ligand>
</feature>
<name>A0A6N7W1E6_9ACTO</name>
<keyword evidence="6 13" id="KW-0560">Oxidoreductase</keyword>
<evidence type="ECO:0000256" key="10">
    <source>
        <dbReference type="ARBA" id="ARBA00038983"/>
    </source>
</evidence>
<comment type="caution">
    <text evidence="13">Was originally thought to be a dihydrodipicolinate reductase (DHDPR), catalyzing the conversion of dihydrodipicolinate to tetrahydrodipicolinate. However, it was shown in E.coli that the substrate of the enzymatic reaction is not dihydrodipicolinate (DHDP) but in fact (2S,4S)-4-hydroxy-2,3,4,5-tetrahydrodipicolinic acid (HTPA), the product released by the DapA-catalyzed reaction.</text>
</comment>
<keyword evidence="3 13" id="KW-0028">Amino-acid biosynthesis</keyword>
<reference evidence="17 18" key="1">
    <citation type="submission" date="2019-08" db="EMBL/GenBank/DDBJ databases">
        <title>In-depth cultivation of the pig gut microbiome towards novel bacterial diversity and tailored functional studies.</title>
        <authorList>
            <person name="Wylensek D."/>
            <person name="Hitch T.C.A."/>
            <person name="Clavel T."/>
        </authorList>
    </citation>
    <scope>NUCLEOTIDE SEQUENCE [LARGE SCALE GENOMIC DNA]</scope>
    <source>
        <strain evidence="17 18">WB03_NA08</strain>
    </source>
</reference>
<evidence type="ECO:0000256" key="6">
    <source>
        <dbReference type="ARBA" id="ARBA00023002"/>
    </source>
</evidence>
<evidence type="ECO:0000256" key="3">
    <source>
        <dbReference type="ARBA" id="ARBA00022605"/>
    </source>
</evidence>
<evidence type="ECO:0000256" key="11">
    <source>
        <dbReference type="ARBA" id="ARBA00049080"/>
    </source>
</evidence>
<comment type="subcellular location">
    <subcellularLocation>
        <location evidence="13">Cytoplasm</location>
    </subcellularLocation>
</comment>
<gene>
    <name evidence="13" type="primary">dapB</name>
    <name evidence="17" type="ORF">FYJ24_00195</name>
</gene>
<comment type="caution">
    <text evidence="13">Lacks conserved residue(s) required for the propagation of feature annotation.</text>
</comment>
<feature type="domain" description="Dihydrodipicolinate reductase N-terminal" evidence="15">
    <location>
        <begin position="1"/>
        <end position="102"/>
    </location>
</feature>
<dbReference type="Pfam" id="PF01113">
    <property type="entry name" value="DapB_N"/>
    <property type="match status" value="1"/>
</dbReference>
<dbReference type="GO" id="GO:0005829">
    <property type="term" value="C:cytosol"/>
    <property type="evidence" value="ECO:0007669"/>
    <property type="project" value="TreeGrafter"/>
</dbReference>
<comment type="caution">
    <text evidence="17">The sequence shown here is derived from an EMBL/GenBank/DDBJ whole genome shotgun (WGS) entry which is preliminary data.</text>
</comment>
<dbReference type="Proteomes" id="UP000470875">
    <property type="component" value="Unassembled WGS sequence"/>
</dbReference>
<evidence type="ECO:0000256" key="4">
    <source>
        <dbReference type="ARBA" id="ARBA00022857"/>
    </source>
</evidence>
<comment type="catalytic activity">
    <reaction evidence="12 13">
        <text>(S)-2,3,4,5-tetrahydrodipicolinate + NAD(+) + H2O = (2S,4S)-4-hydroxy-2,3,4,5-tetrahydrodipicolinate + NADH + H(+)</text>
        <dbReference type="Rhea" id="RHEA:35323"/>
        <dbReference type="ChEBI" id="CHEBI:15377"/>
        <dbReference type="ChEBI" id="CHEBI:15378"/>
        <dbReference type="ChEBI" id="CHEBI:16845"/>
        <dbReference type="ChEBI" id="CHEBI:57540"/>
        <dbReference type="ChEBI" id="CHEBI:57945"/>
        <dbReference type="ChEBI" id="CHEBI:67139"/>
        <dbReference type="EC" id="1.17.1.8"/>
    </reaction>
</comment>
<dbReference type="PANTHER" id="PTHR20836">
    <property type="entry name" value="DIHYDRODIPICOLINATE REDUCTASE"/>
    <property type="match status" value="1"/>
</dbReference>
<keyword evidence="18" id="KW-1185">Reference proteome</keyword>
<evidence type="ECO:0000256" key="14">
    <source>
        <dbReference type="SAM" id="MobiDB-lite"/>
    </source>
</evidence>
<dbReference type="AlphaFoldDB" id="A0A6N7W1E6"/>
<feature type="binding site" evidence="13">
    <location>
        <position position="34"/>
    </location>
    <ligand>
        <name>NAD(+)</name>
        <dbReference type="ChEBI" id="CHEBI:57540"/>
    </ligand>
</feature>
<dbReference type="InterPro" id="IPR023940">
    <property type="entry name" value="DHDPR_bac"/>
</dbReference>
<keyword evidence="5 13" id="KW-0220">Diaminopimelate biosynthesis</keyword>
<dbReference type="SUPFAM" id="SSF55347">
    <property type="entry name" value="Glyceraldehyde-3-phosphate dehydrogenase-like, C-terminal domain"/>
    <property type="match status" value="1"/>
</dbReference>
<evidence type="ECO:0000256" key="5">
    <source>
        <dbReference type="ARBA" id="ARBA00022915"/>
    </source>
</evidence>
<proteinExistence type="inferred from homology"/>
<dbReference type="PROSITE" id="PS01298">
    <property type="entry name" value="DAPB"/>
    <property type="match status" value="1"/>
</dbReference>
<dbReference type="GO" id="GO:0050661">
    <property type="term" value="F:NADP binding"/>
    <property type="evidence" value="ECO:0007669"/>
    <property type="project" value="UniProtKB-UniRule"/>
</dbReference>
<feature type="binding site" evidence="13">
    <location>
        <begin position="76"/>
        <end position="78"/>
    </location>
    <ligand>
        <name>NAD(+)</name>
        <dbReference type="ChEBI" id="CHEBI:57540"/>
    </ligand>
</feature>
<dbReference type="PANTHER" id="PTHR20836:SF0">
    <property type="entry name" value="4-HYDROXY-TETRAHYDRODIPICOLINATE REDUCTASE 1, CHLOROPLASTIC-RELATED"/>
    <property type="match status" value="1"/>
</dbReference>
<feature type="active site" description="Proton donor/acceptor" evidence="13">
    <location>
        <position position="132"/>
    </location>
</feature>
<feature type="region of interest" description="Disordered" evidence="14">
    <location>
        <begin position="158"/>
        <end position="179"/>
    </location>
</feature>
<comment type="similarity">
    <text evidence="1 13">Belongs to the DapB family.</text>
</comment>
<dbReference type="EC" id="1.17.1.8" evidence="10 13"/>
<dbReference type="InterPro" id="IPR036291">
    <property type="entry name" value="NAD(P)-bd_dom_sf"/>
</dbReference>
<dbReference type="GO" id="GO:0019877">
    <property type="term" value="P:diaminopimelate biosynthetic process"/>
    <property type="evidence" value="ECO:0007669"/>
    <property type="project" value="UniProtKB-UniRule"/>
</dbReference>
<evidence type="ECO:0000256" key="7">
    <source>
        <dbReference type="ARBA" id="ARBA00023027"/>
    </source>
</evidence>
<dbReference type="Gene3D" id="3.30.360.10">
    <property type="entry name" value="Dihydrodipicolinate Reductase, domain 2"/>
    <property type="match status" value="1"/>
</dbReference>
<dbReference type="GO" id="GO:0016726">
    <property type="term" value="F:oxidoreductase activity, acting on CH or CH2 groups, NAD or NADP as acceptor"/>
    <property type="evidence" value="ECO:0007669"/>
    <property type="project" value="UniProtKB-UniRule"/>
</dbReference>
<dbReference type="GO" id="GO:0008839">
    <property type="term" value="F:4-hydroxy-tetrahydrodipicolinate reductase"/>
    <property type="evidence" value="ECO:0007669"/>
    <property type="project" value="UniProtKB-UniRule"/>
</dbReference>
<dbReference type="GO" id="GO:0009089">
    <property type="term" value="P:lysine biosynthetic process via diaminopimelate"/>
    <property type="evidence" value="ECO:0007669"/>
    <property type="project" value="UniProtKB-UniRule"/>
</dbReference>
<comment type="pathway">
    <text evidence="9 13">Amino-acid biosynthesis; L-lysine biosynthesis via DAP pathway; (S)-tetrahydrodipicolinate from L-aspartate: step 4/4.</text>
</comment>
<dbReference type="NCBIfam" id="TIGR00036">
    <property type="entry name" value="dapB"/>
    <property type="match status" value="1"/>
</dbReference>
<evidence type="ECO:0000256" key="12">
    <source>
        <dbReference type="ARBA" id="ARBA00049396"/>
    </source>
</evidence>
<comment type="function">
    <text evidence="13">Catalyzes the conversion of 4-hydroxy-tetrahydrodipicolinate (HTPA) to tetrahydrodipicolinate.</text>
</comment>
<evidence type="ECO:0000256" key="2">
    <source>
        <dbReference type="ARBA" id="ARBA00022490"/>
    </source>
</evidence>
<keyword evidence="4 13" id="KW-0521">NADP</keyword>
<comment type="subunit">
    <text evidence="13">Homotetramer.</text>
</comment>
<evidence type="ECO:0000259" key="16">
    <source>
        <dbReference type="Pfam" id="PF05173"/>
    </source>
</evidence>
<dbReference type="SUPFAM" id="SSF51735">
    <property type="entry name" value="NAD(P)-binding Rossmann-fold domains"/>
    <property type="match status" value="1"/>
</dbReference>
<dbReference type="UniPathway" id="UPA00034">
    <property type="reaction ID" value="UER00018"/>
</dbReference>
<dbReference type="InterPro" id="IPR000846">
    <property type="entry name" value="DapB_N"/>
</dbReference>
<dbReference type="GO" id="GO:0051287">
    <property type="term" value="F:NAD binding"/>
    <property type="evidence" value="ECO:0007669"/>
    <property type="project" value="UniProtKB-UniRule"/>
</dbReference>
<organism evidence="17 18">
    <name type="scientific">Scrofimicrobium canadense</name>
    <dbReference type="NCBI Taxonomy" id="2652290"/>
    <lineage>
        <taxon>Bacteria</taxon>
        <taxon>Bacillati</taxon>
        <taxon>Actinomycetota</taxon>
        <taxon>Actinomycetes</taxon>
        <taxon>Actinomycetales</taxon>
        <taxon>Actinomycetaceae</taxon>
        <taxon>Scrofimicrobium</taxon>
    </lineage>
</organism>
<feature type="binding site" evidence="13">
    <location>
        <begin position="99"/>
        <end position="102"/>
    </location>
    <ligand>
        <name>NAD(+)</name>
        <dbReference type="ChEBI" id="CHEBI:57540"/>
    </ligand>
</feature>
<accession>A0A6N7W1E6</accession>
<dbReference type="Pfam" id="PF05173">
    <property type="entry name" value="DapB_C"/>
    <property type="match status" value="1"/>
</dbReference>
<evidence type="ECO:0000313" key="17">
    <source>
        <dbReference type="EMBL" id="MSS83211.1"/>
    </source>
</evidence>
<keyword evidence="8 13" id="KW-0457">Lysine biosynthesis</keyword>